<name>A0ACC0IWL9_9ERIC</name>
<evidence type="ECO:0000313" key="1">
    <source>
        <dbReference type="EMBL" id="KAI8030070.1"/>
    </source>
</evidence>
<organism evidence="1 2">
    <name type="scientific">Camellia lanceoleosa</name>
    <dbReference type="NCBI Taxonomy" id="1840588"/>
    <lineage>
        <taxon>Eukaryota</taxon>
        <taxon>Viridiplantae</taxon>
        <taxon>Streptophyta</taxon>
        <taxon>Embryophyta</taxon>
        <taxon>Tracheophyta</taxon>
        <taxon>Spermatophyta</taxon>
        <taxon>Magnoliopsida</taxon>
        <taxon>eudicotyledons</taxon>
        <taxon>Gunneridae</taxon>
        <taxon>Pentapetalae</taxon>
        <taxon>asterids</taxon>
        <taxon>Ericales</taxon>
        <taxon>Theaceae</taxon>
        <taxon>Camellia</taxon>
    </lineage>
</organism>
<dbReference type="EMBL" id="CM045758">
    <property type="protein sequence ID" value="KAI8030070.1"/>
    <property type="molecule type" value="Genomic_DNA"/>
</dbReference>
<gene>
    <name evidence="1" type="ORF">LOK49_LG01G00904</name>
</gene>
<accession>A0ACC0IWL9</accession>
<evidence type="ECO:0000313" key="2">
    <source>
        <dbReference type="Proteomes" id="UP001060215"/>
    </source>
</evidence>
<reference evidence="1 2" key="1">
    <citation type="journal article" date="2022" name="Plant J.">
        <title>Chromosome-level genome of Camellia lanceoleosa provides a valuable resource for understanding genome evolution and self-incompatibility.</title>
        <authorList>
            <person name="Gong W."/>
            <person name="Xiao S."/>
            <person name="Wang L."/>
            <person name="Liao Z."/>
            <person name="Chang Y."/>
            <person name="Mo W."/>
            <person name="Hu G."/>
            <person name="Li W."/>
            <person name="Zhao G."/>
            <person name="Zhu H."/>
            <person name="Hu X."/>
            <person name="Ji K."/>
            <person name="Xiang X."/>
            <person name="Song Q."/>
            <person name="Yuan D."/>
            <person name="Jin S."/>
            <person name="Zhang L."/>
        </authorList>
    </citation>
    <scope>NUCLEOTIDE SEQUENCE [LARGE SCALE GENOMIC DNA]</scope>
    <source>
        <strain evidence="1">SQ_2022a</strain>
    </source>
</reference>
<sequence length="84" mass="9557">MFFRPVGSEALPEILTWKCALYGVLLQKILDEKLCNLEDENHVLRQKALSSPKGSRPGFVKPFLEAHKDATLMVANLQRQQVYS</sequence>
<protein>
    <submittedName>
        <fullName evidence="1">Uncharacterized protein</fullName>
    </submittedName>
</protein>
<keyword evidence="2" id="KW-1185">Reference proteome</keyword>
<dbReference type="Proteomes" id="UP001060215">
    <property type="component" value="Chromosome 1"/>
</dbReference>
<proteinExistence type="predicted"/>
<comment type="caution">
    <text evidence="1">The sequence shown here is derived from an EMBL/GenBank/DDBJ whole genome shotgun (WGS) entry which is preliminary data.</text>
</comment>